<dbReference type="Pfam" id="PF23559">
    <property type="entry name" value="WHD_DRP"/>
    <property type="match status" value="1"/>
</dbReference>
<evidence type="ECO:0000313" key="10">
    <source>
        <dbReference type="EMBL" id="KAK1264381.1"/>
    </source>
</evidence>
<dbReference type="Pfam" id="PF00931">
    <property type="entry name" value="NB-ARC"/>
    <property type="match status" value="1"/>
</dbReference>
<dbReference type="EMBL" id="JAUJYN010000008">
    <property type="protein sequence ID" value="KAK1264381.1"/>
    <property type="molecule type" value="Genomic_DNA"/>
</dbReference>
<dbReference type="FunFam" id="1.10.8.430:FF:000003">
    <property type="entry name" value="Probable disease resistance protein At5g66910"/>
    <property type="match status" value="1"/>
</dbReference>
<dbReference type="PRINTS" id="PR00364">
    <property type="entry name" value="DISEASERSIST"/>
</dbReference>
<organism evidence="10 11">
    <name type="scientific">Acorus gramineus</name>
    <name type="common">Dwarf sweet flag</name>
    <dbReference type="NCBI Taxonomy" id="55184"/>
    <lineage>
        <taxon>Eukaryota</taxon>
        <taxon>Viridiplantae</taxon>
        <taxon>Streptophyta</taxon>
        <taxon>Embryophyta</taxon>
        <taxon>Tracheophyta</taxon>
        <taxon>Spermatophyta</taxon>
        <taxon>Magnoliopsida</taxon>
        <taxon>Liliopsida</taxon>
        <taxon>Acoraceae</taxon>
        <taxon>Acorus</taxon>
    </lineage>
</organism>
<dbReference type="InterPro" id="IPR042197">
    <property type="entry name" value="Apaf_helical"/>
</dbReference>
<dbReference type="GO" id="GO:0002758">
    <property type="term" value="P:innate immune response-activating signaling pathway"/>
    <property type="evidence" value="ECO:0007669"/>
    <property type="project" value="UniProtKB-ARBA"/>
</dbReference>
<feature type="coiled-coil region" evidence="5">
    <location>
        <begin position="25"/>
        <end position="93"/>
    </location>
</feature>
<feature type="domain" description="Disease resistance R13L4/SHOC-2-like LRR" evidence="9">
    <location>
        <begin position="558"/>
        <end position="705"/>
    </location>
</feature>
<keyword evidence="2" id="KW-0677">Repeat</keyword>
<reference evidence="10" key="2">
    <citation type="submission" date="2023-06" db="EMBL/GenBank/DDBJ databases">
        <authorList>
            <person name="Ma L."/>
            <person name="Liu K.-W."/>
            <person name="Li Z."/>
            <person name="Hsiao Y.-Y."/>
            <person name="Qi Y."/>
            <person name="Fu T."/>
            <person name="Tang G."/>
            <person name="Zhang D."/>
            <person name="Sun W.-H."/>
            <person name="Liu D.-K."/>
            <person name="Li Y."/>
            <person name="Chen G.-Z."/>
            <person name="Liu X.-D."/>
            <person name="Liao X.-Y."/>
            <person name="Jiang Y.-T."/>
            <person name="Yu X."/>
            <person name="Hao Y."/>
            <person name="Huang J."/>
            <person name="Zhao X.-W."/>
            <person name="Ke S."/>
            <person name="Chen Y.-Y."/>
            <person name="Wu W.-L."/>
            <person name="Hsu J.-L."/>
            <person name="Lin Y.-F."/>
            <person name="Huang M.-D."/>
            <person name="Li C.-Y."/>
            <person name="Huang L."/>
            <person name="Wang Z.-W."/>
            <person name="Zhao X."/>
            <person name="Zhong W.-Y."/>
            <person name="Peng D.-H."/>
            <person name="Ahmad S."/>
            <person name="Lan S."/>
            <person name="Zhang J.-S."/>
            <person name="Tsai W.-C."/>
            <person name="Van De Peer Y."/>
            <person name="Liu Z.-J."/>
        </authorList>
    </citation>
    <scope>NUCLEOTIDE SEQUENCE</scope>
    <source>
        <strain evidence="10">SCP</strain>
        <tissue evidence="10">Leaves</tissue>
    </source>
</reference>
<dbReference type="InterPro" id="IPR055414">
    <property type="entry name" value="LRR_R13L4/SHOC2-like"/>
</dbReference>
<proteinExistence type="inferred from homology"/>
<dbReference type="Gene3D" id="1.10.8.430">
    <property type="entry name" value="Helical domain of apoptotic protease-activating factors"/>
    <property type="match status" value="1"/>
</dbReference>
<evidence type="ECO:0000259" key="8">
    <source>
        <dbReference type="Pfam" id="PF23559"/>
    </source>
</evidence>
<keyword evidence="5" id="KW-0175">Coiled coil</keyword>
<evidence type="ECO:0000256" key="5">
    <source>
        <dbReference type="SAM" id="Coils"/>
    </source>
</evidence>
<accession>A0AAV9AKJ6</accession>
<protein>
    <submittedName>
        <fullName evidence="10">Disease resistance protein</fullName>
    </submittedName>
</protein>
<evidence type="ECO:0000259" key="6">
    <source>
        <dbReference type="Pfam" id="PF00931"/>
    </source>
</evidence>
<reference evidence="10" key="1">
    <citation type="journal article" date="2023" name="Nat. Commun.">
        <title>Diploid and tetraploid genomes of Acorus and the evolution of monocots.</title>
        <authorList>
            <person name="Ma L."/>
            <person name="Liu K.W."/>
            <person name="Li Z."/>
            <person name="Hsiao Y.Y."/>
            <person name="Qi Y."/>
            <person name="Fu T."/>
            <person name="Tang G.D."/>
            <person name="Zhang D."/>
            <person name="Sun W.H."/>
            <person name="Liu D.K."/>
            <person name="Li Y."/>
            <person name="Chen G.Z."/>
            <person name="Liu X.D."/>
            <person name="Liao X.Y."/>
            <person name="Jiang Y.T."/>
            <person name="Yu X."/>
            <person name="Hao Y."/>
            <person name="Huang J."/>
            <person name="Zhao X.W."/>
            <person name="Ke S."/>
            <person name="Chen Y.Y."/>
            <person name="Wu W.L."/>
            <person name="Hsu J.L."/>
            <person name="Lin Y.F."/>
            <person name="Huang M.D."/>
            <person name="Li C.Y."/>
            <person name="Huang L."/>
            <person name="Wang Z.W."/>
            <person name="Zhao X."/>
            <person name="Zhong W.Y."/>
            <person name="Peng D.H."/>
            <person name="Ahmad S."/>
            <person name="Lan S."/>
            <person name="Zhang J.S."/>
            <person name="Tsai W.C."/>
            <person name="Van de Peer Y."/>
            <person name="Liu Z.J."/>
        </authorList>
    </citation>
    <scope>NUCLEOTIDE SEQUENCE</scope>
    <source>
        <strain evidence="10">SCP</strain>
    </source>
</reference>
<feature type="domain" description="Disease resistance protein winged helix" evidence="8">
    <location>
        <begin position="408"/>
        <end position="479"/>
    </location>
</feature>
<dbReference type="Pfam" id="PF23247">
    <property type="entry name" value="LRR_RPS2"/>
    <property type="match status" value="1"/>
</dbReference>
<dbReference type="InterPro" id="IPR057135">
    <property type="entry name" value="At4g27190-like_LRR"/>
</dbReference>
<dbReference type="InterPro" id="IPR050905">
    <property type="entry name" value="Plant_NBS-LRR"/>
</dbReference>
<evidence type="ECO:0000259" key="9">
    <source>
        <dbReference type="Pfam" id="PF23598"/>
    </source>
</evidence>
<feature type="domain" description="Disease resistance protein At4g27190-like leucine-rich repeats" evidence="7">
    <location>
        <begin position="826"/>
        <end position="947"/>
    </location>
</feature>
<keyword evidence="11" id="KW-1185">Reference proteome</keyword>
<dbReference type="SUPFAM" id="SSF52058">
    <property type="entry name" value="L domain-like"/>
    <property type="match status" value="1"/>
</dbReference>
<dbReference type="Pfam" id="PF23598">
    <property type="entry name" value="LRR_14"/>
    <property type="match status" value="1"/>
</dbReference>
<dbReference type="InterPro" id="IPR036388">
    <property type="entry name" value="WH-like_DNA-bd_sf"/>
</dbReference>
<dbReference type="GO" id="GO:0042742">
    <property type="term" value="P:defense response to bacterium"/>
    <property type="evidence" value="ECO:0007669"/>
    <property type="project" value="UniProtKB-ARBA"/>
</dbReference>
<dbReference type="GO" id="GO:0005524">
    <property type="term" value="F:ATP binding"/>
    <property type="evidence" value="ECO:0007669"/>
    <property type="project" value="UniProtKB-KW"/>
</dbReference>
<dbReference type="Gene3D" id="1.10.10.10">
    <property type="entry name" value="Winged helix-like DNA-binding domain superfamily/Winged helix DNA-binding domain"/>
    <property type="match status" value="1"/>
</dbReference>
<keyword evidence="3" id="KW-0611">Plant defense</keyword>
<dbReference type="PANTHER" id="PTHR33463">
    <property type="entry name" value="NB-ARC DOMAIN-CONTAINING PROTEIN-RELATED"/>
    <property type="match status" value="1"/>
</dbReference>
<keyword evidence="4" id="KW-0067">ATP-binding</keyword>
<dbReference type="AlphaFoldDB" id="A0AAV9AKJ6"/>
<dbReference type="SUPFAM" id="SSF52540">
    <property type="entry name" value="P-loop containing nucleoside triphosphate hydrolases"/>
    <property type="match status" value="1"/>
</dbReference>
<dbReference type="PANTHER" id="PTHR33463:SF209">
    <property type="entry name" value="DISEASE RESISTANCE PROTEIN RPS2-LIKE"/>
    <property type="match status" value="1"/>
</dbReference>
<name>A0AAV9AKJ6_ACOGR</name>
<dbReference type="GO" id="GO:0009626">
    <property type="term" value="P:plant-type hypersensitive response"/>
    <property type="evidence" value="ECO:0007669"/>
    <property type="project" value="UniProtKB-ARBA"/>
</dbReference>
<dbReference type="InterPro" id="IPR027417">
    <property type="entry name" value="P-loop_NTPase"/>
</dbReference>
<dbReference type="FunFam" id="3.40.50.300:FF:001091">
    <property type="entry name" value="Probable disease resistance protein At1g61300"/>
    <property type="match status" value="1"/>
</dbReference>
<sequence>MELVGPVIEVLKCICNPVVLYVGYVKNLKKNFKKLNEKASELYNMRDDVKLAISTDRAGMIPTAQCESWLKEVEDIEKKMDEMEENYKEVKNKCFKGLCPNVFSCMKFGKHVVVMIEDINDLKGTFAFDKGALVNAPMKAVEIVPAPRVRADSSTDRTVQKILDYIRDEHTQRIGIWGMGGVGKTTAIKILNNVPEISEMFAVVIWVTVSKDWTTRKVQNEIAQRLNITLPEDMSNDAVSRRLFEKLKNIRYLLLLDDVWDKVDLEDVGVPAPSLENGCKVLLTSRSRGICNKMETDLEIRVEVLSEEEAWELFHKKVSDVIDLPMIQPLARGIVKECGGLPLAIIVVGGALRKETDIHVWQNALNELSMAATSHIEDMEIVVFKRLKFSYDRLKDDNMRSCFVYGALYPEDYMIGVAELIEYWRAEGYIEGARNLKEARSKGRTILKDLVDASLLERCYKEDQEKECVKMHDVIRDLALRITSHDGGEGQKFLARSGKGLEEPPEEQEEWECANGISLMHNKLAWLPEWVDCPALTTLFLQGNYELRTIPDLFLEGMPTLRVLDLSGTSIEQLPPSLCSLTSLRGLYLNDCRHLGSLPPEIGSLKSLEVLYLDKHSRIRNLPVEIGELGRLRHLSVSFYHNINDDMNHEVQRMIPYGGLSRLTRLEDLRIEVDIEDRRWDEIVEVVTEEIGALKELSCLDFCFASVEILERFIHISRPWNNGLLKSFRFIVSHPRGGLLSYISYELSQQNLPRLDQYMIFENGYTIPDVIVEVLKHAEGFILLKNKAFEKLEQLGVENLTRLKFFLIARCDSVRTLIGGGCKLPNLEELRISMLSNILDVWDCNSSLMPPLLGNLRVLILEGCNKLKYVFPRGVLPHVPNLEVVDVSSCYDVQQIIVGKIKNSPLSKLKTIKLYGLDNLDCICEGVISWPSMELVSIFSCSKLKRLPFHTDNAPSLKTIQCHEVWWDSLEWEDDVIRNRYQSFFTPQKR</sequence>
<evidence type="ECO:0000256" key="1">
    <source>
        <dbReference type="ARBA" id="ARBA00008894"/>
    </source>
</evidence>
<dbReference type="Gene3D" id="3.40.50.300">
    <property type="entry name" value="P-loop containing nucleotide triphosphate hydrolases"/>
    <property type="match status" value="1"/>
</dbReference>
<dbReference type="InterPro" id="IPR002182">
    <property type="entry name" value="NB-ARC"/>
</dbReference>
<comment type="similarity">
    <text evidence="1">Belongs to the disease resistance NB-LRR family.</text>
</comment>
<gene>
    <name evidence="10" type="ORF">QJS04_geneDACA011405</name>
</gene>
<keyword evidence="4" id="KW-0547">Nucleotide-binding</keyword>
<evidence type="ECO:0000256" key="4">
    <source>
        <dbReference type="ARBA" id="ARBA00022840"/>
    </source>
</evidence>
<evidence type="ECO:0000256" key="2">
    <source>
        <dbReference type="ARBA" id="ARBA00022737"/>
    </source>
</evidence>
<comment type="caution">
    <text evidence="10">The sequence shown here is derived from an EMBL/GenBank/DDBJ whole genome shotgun (WGS) entry which is preliminary data.</text>
</comment>
<evidence type="ECO:0000259" key="7">
    <source>
        <dbReference type="Pfam" id="PF23247"/>
    </source>
</evidence>
<dbReference type="Gene3D" id="3.80.10.10">
    <property type="entry name" value="Ribonuclease Inhibitor"/>
    <property type="match status" value="2"/>
</dbReference>
<dbReference type="Proteomes" id="UP001179952">
    <property type="component" value="Unassembled WGS sequence"/>
</dbReference>
<dbReference type="InterPro" id="IPR032675">
    <property type="entry name" value="LRR_dom_sf"/>
</dbReference>
<evidence type="ECO:0000256" key="3">
    <source>
        <dbReference type="ARBA" id="ARBA00022821"/>
    </source>
</evidence>
<dbReference type="GO" id="GO:0043531">
    <property type="term" value="F:ADP binding"/>
    <property type="evidence" value="ECO:0007669"/>
    <property type="project" value="InterPro"/>
</dbReference>
<feature type="domain" description="NB-ARC" evidence="6">
    <location>
        <begin position="157"/>
        <end position="319"/>
    </location>
</feature>
<evidence type="ECO:0000313" key="11">
    <source>
        <dbReference type="Proteomes" id="UP001179952"/>
    </source>
</evidence>
<dbReference type="FunFam" id="1.10.10.10:FF:000322">
    <property type="entry name" value="Probable disease resistance protein At1g63360"/>
    <property type="match status" value="1"/>
</dbReference>
<dbReference type="InterPro" id="IPR058922">
    <property type="entry name" value="WHD_DRP"/>
</dbReference>